<dbReference type="AlphaFoldDB" id="A0A926F1W8"/>
<sequence length="333" mass="39579">MVGSKTLKYIFHSGKNSKQVYYIRNFLRLCLLPDVWYRSQRNAILQSLDDRPDKEYILSRVDYYCRLAQETPLSGKAKRIADFHRKGHRSVYFFDSYEFVRYFPTALRWQFAFGDIRDLQDEPSIVKSRPLVDNNENSILLNMDKVRHFIFLNDKIPFVKKKDKAIFRGEVVGKPRRIEFLERWWGDPSCDVGEVGKHCVRPEWRGVMLTLAEHLEYKFVLSLEGNDVASNLKWVMSSNSLAVMPRPTCETWFMEGKLIPDYHYVEIKPDYSDLKERMEHFINHPDEAQTIIQHAHEWIAQFQDKQREKLISLLVFDKYFRMTGQSKLLCSQE</sequence>
<keyword evidence="1" id="KW-0808">Transferase</keyword>
<evidence type="ECO:0000313" key="3">
    <source>
        <dbReference type="EMBL" id="MBC8592583.1"/>
    </source>
</evidence>
<evidence type="ECO:0000313" key="4">
    <source>
        <dbReference type="Proteomes" id="UP000651085"/>
    </source>
</evidence>
<dbReference type="Pfam" id="PF05686">
    <property type="entry name" value="Glyco_transf_90"/>
    <property type="match status" value="1"/>
</dbReference>
<dbReference type="GO" id="GO:0016740">
    <property type="term" value="F:transferase activity"/>
    <property type="evidence" value="ECO:0007669"/>
    <property type="project" value="UniProtKB-KW"/>
</dbReference>
<proteinExistence type="predicted"/>
<dbReference type="PANTHER" id="PTHR12203">
    <property type="entry name" value="KDEL LYS-ASP-GLU-LEU CONTAINING - RELATED"/>
    <property type="match status" value="1"/>
</dbReference>
<accession>A0A926F1W8</accession>
<feature type="domain" description="Glycosyl transferase CAP10" evidence="2">
    <location>
        <begin position="129"/>
        <end position="332"/>
    </location>
</feature>
<evidence type="ECO:0000259" key="2">
    <source>
        <dbReference type="SMART" id="SM00672"/>
    </source>
</evidence>
<reference evidence="3" key="1">
    <citation type="submission" date="2020-08" db="EMBL/GenBank/DDBJ databases">
        <title>Genome public.</title>
        <authorList>
            <person name="Liu C."/>
            <person name="Sun Q."/>
        </authorList>
    </citation>
    <scope>NUCLEOTIDE SEQUENCE</scope>
    <source>
        <strain evidence="3">N12</strain>
    </source>
</reference>
<dbReference type="PANTHER" id="PTHR12203:SF35">
    <property type="entry name" value="PROTEIN O-GLUCOSYLTRANSFERASE 1"/>
    <property type="match status" value="1"/>
</dbReference>
<dbReference type="EMBL" id="JACRTF010000001">
    <property type="protein sequence ID" value="MBC8592583.1"/>
    <property type="molecule type" value="Genomic_DNA"/>
</dbReference>
<name>A0A926F1W8_9BACT</name>
<dbReference type="SMART" id="SM00672">
    <property type="entry name" value="CAP10"/>
    <property type="match status" value="1"/>
</dbReference>
<dbReference type="InterPro" id="IPR051091">
    <property type="entry name" value="O-Glucosyltr/Glycosyltrsf_90"/>
</dbReference>
<protein>
    <submittedName>
        <fullName evidence="3">Lipopolysaccharide biosynthesis protein</fullName>
    </submittedName>
</protein>
<gene>
    <name evidence="3" type="ORF">H8744_04840</name>
</gene>
<dbReference type="RefSeq" id="WP_262433757.1">
    <property type="nucleotide sequence ID" value="NZ_JACRTF010000001.1"/>
</dbReference>
<organism evidence="3 4">
    <name type="scientific">Jilunia laotingensis</name>
    <dbReference type="NCBI Taxonomy" id="2763675"/>
    <lineage>
        <taxon>Bacteria</taxon>
        <taxon>Pseudomonadati</taxon>
        <taxon>Bacteroidota</taxon>
        <taxon>Bacteroidia</taxon>
        <taxon>Bacteroidales</taxon>
        <taxon>Bacteroidaceae</taxon>
        <taxon>Jilunia</taxon>
    </lineage>
</organism>
<comment type="caution">
    <text evidence="3">The sequence shown here is derived from an EMBL/GenBank/DDBJ whole genome shotgun (WGS) entry which is preliminary data.</text>
</comment>
<keyword evidence="4" id="KW-1185">Reference proteome</keyword>
<dbReference type="Proteomes" id="UP000651085">
    <property type="component" value="Unassembled WGS sequence"/>
</dbReference>
<evidence type="ECO:0000256" key="1">
    <source>
        <dbReference type="ARBA" id="ARBA00022679"/>
    </source>
</evidence>
<dbReference type="InterPro" id="IPR006598">
    <property type="entry name" value="CAP10"/>
</dbReference>